<feature type="chain" id="PRO_5015139625" evidence="1">
    <location>
        <begin position="32"/>
        <end position="59"/>
    </location>
</feature>
<dbReference type="AlphaFoldDB" id="A0A2P2NGG7"/>
<feature type="signal peptide" evidence="1">
    <location>
        <begin position="1"/>
        <end position="31"/>
    </location>
</feature>
<accession>A0A2P2NGG7</accession>
<evidence type="ECO:0000313" key="2">
    <source>
        <dbReference type="EMBL" id="MBX41500.1"/>
    </source>
</evidence>
<dbReference type="EMBL" id="GGEC01061016">
    <property type="protein sequence ID" value="MBX41500.1"/>
    <property type="molecule type" value="Transcribed_RNA"/>
</dbReference>
<name>A0A2P2NGG7_RHIMU</name>
<reference evidence="2" key="1">
    <citation type="submission" date="2018-02" db="EMBL/GenBank/DDBJ databases">
        <title>Rhizophora mucronata_Transcriptome.</title>
        <authorList>
            <person name="Meera S.P."/>
            <person name="Sreeshan A."/>
            <person name="Augustine A."/>
        </authorList>
    </citation>
    <scope>NUCLEOTIDE SEQUENCE</scope>
    <source>
        <tissue evidence="2">Leaf</tissue>
    </source>
</reference>
<organism evidence="2">
    <name type="scientific">Rhizophora mucronata</name>
    <name type="common">Asiatic mangrove</name>
    <dbReference type="NCBI Taxonomy" id="61149"/>
    <lineage>
        <taxon>Eukaryota</taxon>
        <taxon>Viridiplantae</taxon>
        <taxon>Streptophyta</taxon>
        <taxon>Embryophyta</taxon>
        <taxon>Tracheophyta</taxon>
        <taxon>Spermatophyta</taxon>
        <taxon>Magnoliopsida</taxon>
        <taxon>eudicotyledons</taxon>
        <taxon>Gunneridae</taxon>
        <taxon>Pentapetalae</taxon>
        <taxon>rosids</taxon>
        <taxon>fabids</taxon>
        <taxon>Malpighiales</taxon>
        <taxon>Rhizophoraceae</taxon>
        <taxon>Rhizophora</taxon>
    </lineage>
</organism>
<protein>
    <submittedName>
        <fullName evidence="2">Uncharacterized protein</fullName>
    </submittedName>
</protein>
<keyword evidence="1" id="KW-0732">Signal</keyword>
<proteinExistence type="predicted"/>
<sequence>MHLMNKWLHKFYDCLFLFLFHFLNSPAHILAFCLGVENVAHPVEHVLLNNLVPIHGTVT</sequence>
<evidence type="ECO:0000256" key="1">
    <source>
        <dbReference type="SAM" id="SignalP"/>
    </source>
</evidence>